<keyword evidence="1" id="KW-0863">Zinc-finger</keyword>
<evidence type="ECO:0000256" key="1">
    <source>
        <dbReference type="PROSITE-ProRule" id="PRU00042"/>
    </source>
</evidence>
<reference evidence="4" key="1">
    <citation type="submission" date="2023-05" db="EMBL/GenBank/DDBJ databases">
        <authorList>
            <person name="Stuckert A."/>
        </authorList>
    </citation>
    <scope>NUCLEOTIDE SEQUENCE</scope>
</reference>
<feature type="domain" description="C2H2-type" evidence="3">
    <location>
        <begin position="328"/>
        <end position="355"/>
    </location>
</feature>
<feature type="region of interest" description="Disordered" evidence="2">
    <location>
        <begin position="348"/>
        <end position="372"/>
    </location>
</feature>
<evidence type="ECO:0000313" key="4">
    <source>
        <dbReference type="EMBL" id="CAI9602784.1"/>
    </source>
</evidence>
<keyword evidence="5" id="KW-1185">Reference proteome</keyword>
<dbReference type="PROSITE" id="PS50157">
    <property type="entry name" value="ZINC_FINGER_C2H2_2"/>
    <property type="match status" value="1"/>
</dbReference>
<dbReference type="InterPro" id="IPR036236">
    <property type="entry name" value="Znf_C2H2_sf"/>
</dbReference>
<dbReference type="EMBL" id="CATNWA010017735">
    <property type="protein sequence ID" value="CAI9602784.1"/>
    <property type="molecule type" value="Genomic_DNA"/>
</dbReference>
<feature type="region of interest" description="Disordered" evidence="2">
    <location>
        <begin position="220"/>
        <end position="249"/>
    </location>
</feature>
<feature type="compositionally biased region" description="Basic and acidic residues" evidence="2">
    <location>
        <begin position="145"/>
        <end position="159"/>
    </location>
</feature>
<dbReference type="PROSITE" id="PS00028">
    <property type="entry name" value="ZINC_FINGER_C2H2_1"/>
    <property type="match status" value="1"/>
</dbReference>
<keyword evidence="1" id="KW-0862">Zinc</keyword>
<keyword evidence="1" id="KW-0479">Metal-binding</keyword>
<feature type="region of interest" description="Disordered" evidence="2">
    <location>
        <begin position="122"/>
        <end position="180"/>
    </location>
</feature>
<feature type="region of interest" description="Disordered" evidence="2">
    <location>
        <begin position="1"/>
        <end position="71"/>
    </location>
</feature>
<dbReference type="InterPro" id="IPR013087">
    <property type="entry name" value="Znf_C2H2_type"/>
</dbReference>
<sequence length="372" mass="43331">MMEDHSIPHHHQVDGSSHGNPPERCPRSLYSRDSTQEGHTIPHHHHLDGSGNGNPPERCPHPQCSQDSLQEGHTIPHHHQHEEQMYMEVKEEEEEVYVMHGQHSTMEDEKKKTIKLKESLDITADGSSHGNPPERCPHPLYSRDSTQEDHTIPHHHQEDGSNNGNPPERCPQPLYSRDSTQKGHIIPHHHQHEEWMYMKFEVKEEEEEVCVMDYQQSTEEAEMMERVKQEEPSPDISDGSSNENPPERCPRPLYSWDSTQEDHTIPHHHQHEEQMYVKVEVKEEEEETSGIDYQQSTEEVGMIVIIKEEEPSLDVSRDRRTRPHARPWPCSQCAKSFVRGQDLLRHERSHTGETSFSVLGVREKFHSERRPP</sequence>
<accession>A0ABN9G0Q1</accession>
<evidence type="ECO:0000259" key="3">
    <source>
        <dbReference type="PROSITE" id="PS50157"/>
    </source>
</evidence>
<feature type="compositionally biased region" description="Basic and acidic residues" evidence="2">
    <location>
        <begin position="1"/>
        <end position="13"/>
    </location>
</feature>
<evidence type="ECO:0000313" key="5">
    <source>
        <dbReference type="Proteomes" id="UP001162483"/>
    </source>
</evidence>
<proteinExistence type="predicted"/>
<comment type="caution">
    <text evidence="4">The sequence shown here is derived from an EMBL/GenBank/DDBJ whole genome shotgun (WGS) entry which is preliminary data.</text>
</comment>
<gene>
    <name evidence="4" type="ORF">SPARVUS_LOCUS13183307</name>
</gene>
<organism evidence="4 5">
    <name type="scientific">Staurois parvus</name>
    <dbReference type="NCBI Taxonomy" id="386267"/>
    <lineage>
        <taxon>Eukaryota</taxon>
        <taxon>Metazoa</taxon>
        <taxon>Chordata</taxon>
        <taxon>Craniata</taxon>
        <taxon>Vertebrata</taxon>
        <taxon>Euteleostomi</taxon>
        <taxon>Amphibia</taxon>
        <taxon>Batrachia</taxon>
        <taxon>Anura</taxon>
        <taxon>Neobatrachia</taxon>
        <taxon>Ranoidea</taxon>
        <taxon>Ranidae</taxon>
        <taxon>Staurois</taxon>
    </lineage>
</organism>
<dbReference type="Gene3D" id="3.30.160.60">
    <property type="entry name" value="Classic Zinc Finger"/>
    <property type="match status" value="1"/>
</dbReference>
<dbReference type="Proteomes" id="UP001162483">
    <property type="component" value="Unassembled WGS sequence"/>
</dbReference>
<feature type="compositionally biased region" description="Basic and acidic residues" evidence="2">
    <location>
        <begin position="361"/>
        <end position="372"/>
    </location>
</feature>
<dbReference type="SUPFAM" id="SSF57667">
    <property type="entry name" value="beta-beta-alpha zinc fingers"/>
    <property type="match status" value="1"/>
</dbReference>
<protein>
    <recommendedName>
        <fullName evidence="3">C2H2-type domain-containing protein</fullName>
    </recommendedName>
</protein>
<evidence type="ECO:0000256" key="2">
    <source>
        <dbReference type="SAM" id="MobiDB-lite"/>
    </source>
</evidence>
<name>A0ABN9G0Q1_9NEOB</name>